<sequence length="419" mass="44056">MAQAFKVVFTGTLDPTVNPEDVVRDFAAVFKVGEQQARELITAGQARVLKTDVDADNARRYQAVLEEIGIASRIEAMTAHAADAGDAAQPVASPADSLAESPADAPAADWAGSGADAAASQSAVSLAKPAAERMPTSAASDALGRQPPFGPIRHRATHGWYWITQAWQQFKAQPRLWLAAVALVYLVTFALSLVPVLGSLATMILGPVFAGGLMLGAQSQERGGTLRVMAGFDGFSTHGGQLALVGLLYLVGLFVVFIVAGLIAMATGVVTAGSMDALSSSDPDIVAAALGPGLGLFLLVVMLTMVPLLMLYWFAPVLVALEGMTAIEAMRMSFRGCWKNIVPFTVYGLALFFILLAASLILGVVSALLAAISETLMVVLMLLVMPLMLVFAVLVVLSIYSAYRDVFHTTTQSQGAHVF</sequence>
<dbReference type="Proteomes" id="UP001138768">
    <property type="component" value="Unassembled WGS sequence"/>
</dbReference>
<protein>
    <recommendedName>
        <fullName evidence="5">Transmembrane protein</fullName>
    </recommendedName>
</protein>
<feature type="transmembrane region" description="Helical" evidence="2">
    <location>
        <begin position="378"/>
        <end position="403"/>
    </location>
</feature>
<proteinExistence type="predicted"/>
<organism evidence="3 4">
    <name type="scientific">Lamprobacter modestohalophilus</name>
    <dbReference type="NCBI Taxonomy" id="1064514"/>
    <lineage>
        <taxon>Bacteria</taxon>
        <taxon>Pseudomonadati</taxon>
        <taxon>Pseudomonadota</taxon>
        <taxon>Gammaproteobacteria</taxon>
        <taxon>Chromatiales</taxon>
        <taxon>Chromatiaceae</taxon>
        <taxon>Lamprobacter</taxon>
    </lineage>
</organism>
<feature type="transmembrane region" description="Helical" evidence="2">
    <location>
        <begin position="294"/>
        <end position="321"/>
    </location>
</feature>
<dbReference type="EMBL" id="NRRY01000001">
    <property type="protein sequence ID" value="MBK1616960.1"/>
    <property type="molecule type" value="Genomic_DNA"/>
</dbReference>
<evidence type="ECO:0000313" key="4">
    <source>
        <dbReference type="Proteomes" id="UP001138768"/>
    </source>
</evidence>
<accession>A0A9X0W4Y8</accession>
<feature type="region of interest" description="Disordered" evidence="1">
    <location>
        <begin position="85"/>
        <end position="112"/>
    </location>
</feature>
<feature type="transmembrane region" description="Helical" evidence="2">
    <location>
        <begin position="341"/>
        <end position="372"/>
    </location>
</feature>
<gene>
    <name evidence="3" type="ORF">CKO42_00550</name>
</gene>
<dbReference type="RefSeq" id="WP_200236548.1">
    <property type="nucleotide sequence ID" value="NZ_NRRY01000001.1"/>
</dbReference>
<dbReference type="AlphaFoldDB" id="A0A9X0W4Y8"/>
<keyword evidence="2" id="KW-0812">Transmembrane</keyword>
<feature type="transmembrane region" description="Helical" evidence="2">
    <location>
        <begin position="176"/>
        <end position="194"/>
    </location>
</feature>
<evidence type="ECO:0000256" key="2">
    <source>
        <dbReference type="SAM" id="Phobius"/>
    </source>
</evidence>
<keyword evidence="2" id="KW-1133">Transmembrane helix</keyword>
<comment type="caution">
    <text evidence="3">The sequence shown here is derived from an EMBL/GenBank/DDBJ whole genome shotgun (WGS) entry which is preliminary data.</text>
</comment>
<keyword evidence="4" id="KW-1185">Reference proteome</keyword>
<name>A0A9X0W4Y8_9GAMM</name>
<dbReference type="InterPro" id="IPR047798">
    <property type="entry name" value="BPSS1780-like"/>
</dbReference>
<evidence type="ECO:0008006" key="5">
    <source>
        <dbReference type="Google" id="ProtNLM"/>
    </source>
</evidence>
<evidence type="ECO:0000256" key="1">
    <source>
        <dbReference type="SAM" id="MobiDB-lite"/>
    </source>
</evidence>
<reference evidence="3 4" key="1">
    <citation type="journal article" date="2020" name="Microorganisms">
        <title>Osmotic Adaptation and Compatible Solute Biosynthesis of Phototrophic Bacteria as Revealed from Genome Analyses.</title>
        <authorList>
            <person name="Imhoff J.F."/>
            <person name="Rahn T."/>
            <person name="Kunzel S."/>
            <person name="Keller A."/>
            <person name="Neulinger S.C."/>
        </authorList>
    </citation>
    <scope>NUCLEOTIDE SEQUENCE [LARGE SCALE GENOMIC DNA]</scope>
    <source>
        <strain evidence="3 4">DSM 25653</strain>
    </source>
</reference>
<dbReference type="NCBIfam" id="NF041043">
    <property type="entry name" value="BPSS1780_fam"/>
    <property type="match status" value="1"/>
</dbReference>
<keyword evidence="2" id="KW-0472">Membrane</keyword>
<feature type="transmembrane region" description="Helical" evidence="2">
    <location>
        <begin position="247"/>
        <end position="274"/>
    </location>
</feature>
<evidence type="ECO:0000313" key="3">
    <source>
        <dbReference type="EMBL" id="MBK1616960.1"/>
    </source>
</evidence>